<accession>A0A5B7E4B5</accession>
<feature type="region of interest" description="Disordered" evidence="1">
    <location>
        <begin position="25"/>
        <end position="50"/>
    </location>
</feature>
<sequence length="333" mass="33803">MNVKLFPITSTSHQFPSFQPVTSFPSHQPVTSFPSTSQSPVTFPPPGTVGAAKTRAPVVTLTTREAARLPAPSIAQARSAPPAAASSPASQQPQQSPQHVSHNPTLSSQVGWLRKVTSSGMAMGKLSSTATVVNMSSAAAQKSNLFSLGGIKLLQAAPQQLGGKAGSTSPAMVNSITKLQTLMVDGKVLMQGGKVGAGRGTPIGYFEVVGQALAANVTMAGGVGGKQVITGVFPGQQIATVESLLSQSEKTTQIQAGGVITTMAGNKLASGNVIQLAGGAGGVQRLTLVSPQGSHVPLTTTSQRLVLATGSQLCQARSTAFDAGLGLMFFGAF</sequence>
<dbReference type="AlphaFoldDB" id="A0A5B7E4B5"/>
<reference evidence="2 3" key="1">
    <citation type="submission" date="2019-05" db="EMBL/GenBank/DDBJ databases">
        <title>Another draft genome of Portunus trituberculatus and its Hox gene families provides insights of decapod evolution.</title>
        <authorList>
            <person name="Jeong J.-H."/>
            <person name="Song I."/>
            <person name="Kim S."/>
            <person name="Choi T."/>
            <person name="Kim D."/>
            <person name="Ryu S."/>
            <person name="Kim W."/>
        </authorList>
    </citation>
    <scope>NUCLEOTIDE SEQUENCE [LARGE SCALE GENOMIC DNA]</scope>
    <source>
        <tissue evidence="2">Muscle</tissue>
    </source>
</reference>
<feature type="region of interest" description="Disordered" evidence="1">
    <location>
        <begin position="64"/>
        <end position="109"/>
    </location>
</feature>
<dbReference type="EMBL" id="VSRR010001984">
    <property type="protein sequence ID" value="MPC28892.1"/>
    <property type="molecule type" value="Genomic_DNA"/>
</dbReference>
<protein>
    <submittedName>
        <fullName evidence="2">Uncharacterized protein</fullName>
    </submittedName>
</protein>
<evidence type="ECO:0000313" key="3">
    <source>
        <dbReference type="Proteomes" id="UP000324222"/>
    </source>
</evidence>
<feature type="compositionally biased region" description="Low complexity" evidence="1">
    <location>
        <begin position="70"/>
        <end position="98"/>
    </location>
</feature>
<feature type="compositionally biased region" description="Polar residues" evidence="1">
    <location>
        <begin position="99"/>
        <end position="109"/>
    </location>
</feature>
<evidence type="ECO:0000313" key="2">
    <source>
        <dbReference type="EMBL" id="MPC28892.1"/>
    </source>
</evidence>
<organism evidence="2 3">
    <name type="scientific">Portunus trituberculatus</name>
    <name type="common">Swimming crab</name>
    <name type="synonym">Neptunus trituberculatus</name>
    <dbReference type="NCBI Taxonomy" id="210409"/>
    <lineage>
        <taxon>Eukaryota</taxon>
        <taxon>Metazoa</taxon>
        <taxon>Ecdysozoa</taxon>
        <taxon>Arthropoda</taxon>
        <taxon>Crustacea</taxon>
        <taxon>Multicrustacea</taxon>
        <taxon>Malacostraca</taxon>
        <taxon>Eumalacostraca</taxon>
        <taxon>Eucarida</taxon>
        <taxon>Decapoda</taxon>
        <taxon>Pleocyemata</taxon>
        <taxon>Brachyura</taxon>
        <taxon>Eubrachyura</taxon>
        <taxon>Portunoidea</taxon>
        <taxon>Portunidae</taxon>
        <taxon>Portuninae</taxon>
        <taxon>Portunus</taxon>
    </lineage>
</organism>
<dbReference type="Proteomes" id="UP000324222">
    <property type="component" value="Unassembled WGS sequence"/>
</dbReference>
<feature type="compositionally biased region" description="Polar residues" evidence="1">
    <location>
        <begin position="25"/>
        <end position="41"/>
    </location>
</feature>
<proteinExistence type="predicted"/>
<dbReference type="OrthoDB" id="70874at2759"/>
<comment type="caution">
    <text evidence="2">The sequence shown here is derived from an EMBL/GenBank/DDBJ whole genome shotgun (WGS) entry which is preliminary data.</text>
</comment>
<keyword evidence="3" id="KW-1185">Reference proteome</keyword>
<evidence type="ECO:0000256" key="1">
    <source>
        <dbReference type="SAM" id="MobiDB-lite"/>
    </source>
</evidence>
<name>A0A5B7E4B5_PORTR</name>
<gene>
    <name evidence="2" type="ORF">E2C01_022105</name>
</gene>